<dbReference type="Proteomes" id="UP000298340">
    <property type="component" value="Unassembled WGS sequence"/>
</dbReference>
<dbReference type="EMBL" id="SLWA01000002">
    <property type="protein sequence ID" value="TCN60152.1"/>
    <property type="molecule type" value="Genomic_DNA"/>
</dbReference>
<evidence type="ECO:0000313" key="4">
    <source>
        <dbReference type="Proteomes" id="UP000298340"/>
    </source>
</evidence>
<reference evidence="1" key="3">
    <citation type="submission" date="2019-03" db="EMBL/GenBank/DDBJ databases">
        <authorList>
            <person name="Whitman W."/>
            <person name="Huntemann M."/>
            <person name="Clum A."/>
            <person name="Pillay M."/>
            <person name="Palaniappan K."/>
            <person name="Varghese N."/>
            <person name="Mikhailova N."/>
            <person name="Stamatis D."/>
            <person name="Reddy T."/>
            <person name="Daum C."/>
            <person name="Shapiro N."/>
            <person name="Ivanova N."/>
            <person name="Kyrpides N."/>
            <person name="Woyke T."/>
        </authorList>
    </citation>
    <scope>NUCLEOTIDE SEQUENCE</scope>
    <source>
        <strain evidence="1">P5626</strain>
    </source>
</reference>
<reference evidence="1 3" key="1">
    <citation type="journal article" date="2015" name="Stand. Genomic Sci.">
        <title>Genomic Encyclopedia of Bacterial and Archaeal Type Strains, Phase III: the genomes of soil and plant-associated and newly described type strains.</title>
        <authorList>
            <person name="Whitman W.B."/>
            <person name="Woyke T."/>
            <person name="Klenk H.P."/>
            <person name="Zhou Y."/>
            <person name="Lilburn T.G."/>
            <person name="Beck B.J."/>
            <person name="De Vos P."/>
            <person name="Vandamme P."/>
            <person name="Eisen J.A."/>
            <person name="Garrity G."/>
            <person name="Hugenholtz P."/>
            <person name="Kyrpides N.C."/>
        </authorList>
    </citation>
    <scope>NUCLEOTIDE SEQUENCE [LARGE SCALE GENOMIC DNA]</scope>
    <source>
        <strain evidence="1 3">P5626</strain>
    </source>
</reference>
<proteinExistence type="predicted"/>
<dbReference type="OrthoDB" id="1269385at2"/>
<evidence type="ECO:0000313" key="3">
    <source>
        <dbReference type="Proteomes" id="UP000295270"/>
    </source>
</evidence>
<sequence>MSDFLDYSVIKRKIESEVCAEHNTSPKFIKTAKGFQINSCCEEFKIKLVEKAKKNIAEQTKSAVKEMMKKAFKR</sequence>
<keyword evidence="3" id="KW-1185">Reference proteome</keyword>
<dbReference type="EMBL" id="QWDN01000002">
    <property type="protein sequence ID" value="TEB45378.1"/>
    <property type="molecule type" value="Genomic_DNA"/>
</dbReference>
<evidence type="ECO:0000313" key="2">
    <source>
        <dbReference type="EMBL" id="TEB45378.1"/>
    </source>
</evidence>
<evidence type="ECO:0000313" key="1">
    <source>
        <dbReference type="EMBL" id="TCN60152.1"/>
    </source>
</evidence>
<gene>
    <name evidence="2" type="ORF">D0809_09470</name>
    <name evidence="1" type="ORF">EV142_102772</name>
</gene>
<reference evidence="2 4" key="2">
    <citation type="journal article" date="2018" name="Syst. Appl. Microbiol.">
        <title>Flavobacterium circumlabens sp. nov. and Flavobacterium cupreum sp. nov., two psychrotrophic species isolated from Antarctic environmental samples.</title>
        <authorList>
            <person name="Kralova S."/>
            <person name="Busse H.J."/>
            <person name="Svec P."/>
            <person name="Maslanova I."/>
            <person name="Stankova E."/>
            <person name="Bartak M."/>
            <person name="Sedlacek I."/>
        </authorList>
    </citation>
    <scope>NUCLEOTIDE SEQUENCE [LARGE SCALE GENOMIC DNA]</scope>
    <source>
        <strain evidence="2 4">CCM 8828</strain>
    </source>
</reference>
<dbReference type="Proteomes" id="UP000295270">
    <property type="component" value="Unassembled WGS sequence"/>
</dbReference>
<organism evidence="2 4">
    <name type="scientific">Flavobacterium circumlabens</name>
    <dbReference type="NCBI Taxonomy" id="2133765"/>
    <lineage>
        <taxon>Bacteria</taxon>
        <taxon>Pseudomonadati</taxon>
        <taxon>Bacteroidota</taxon>
        <taxon>Flavobacteriia</taxon>
        <taxon>Flavobacteriales</taxon>
        <taxon>Flavobacteriaceae</taxon>
        <taxon>Flavobacterium</taxon>
    </lineage>
</organism>
<dbReference type="RefSeq" id="WP_132034373.1">
    <property type="nucleotide sequence ID" value="NZ_QWDN01000002.1"/>
</dbReference>
<protein>
    <submittedName>
        <fullName evidence="2">Uncharacterized protein</fullName>
    </submittedName>
</protein>
<accession>A0A4Y7UHM1</accession>
<comment type="caution">
    <text evidence="2">The sequence shown here is derived from an EMBL/GenBank/DDBJ whole genome shotgun (WGS) entry which is preliminary data.</text>
</comment>
<dbReference type="AlphaFoldDB" id="A0A4Y7UHM1"/>
<name>A0A4Y7UHM1_9FLAO</name>